<dbReference type="RefSeq" id="XP_066069297.1">
    <property type="nucleotide sequence ID" value="XM_066213200.1"/>
</dbReference>
<evidence type="ECO:0000313" key="1">
    <source>
        <dbReference type="EMBL" id="WVN88597.1"/>
    </source>
</evidence>
<sequence>MSQAYFVLLGKITAELWTTHQSRCKASLPLLTIQSTSTHDGFHIHSCAPSDTSRRISAPSIRILFIVRINPLDLIAVQDGHVLSVQTTRMGETRSYAATRA</sequence>
<dbReference type="GeneID" id="91088018"/>
<evidence type="ECO:0000313" key="2">
    <source>
        <dbReference type="Proteomes" id="UP000094043"/>
    </source>
</evidence>
<proteinExistence type="predicted"/>
<organism evidence="1 2">
    <name type="scientific">Cryptococcus depauperatus CBS 7841</name>
    <dbReference type="NCBI Taxonomy" id="1295531"/>
    <lineage>
        <taxon>Eukaryota</taxon>
        <taxon>Fungi</taxon>
        <taxon>Dikarya</taxon>
        <taxon>Basidiomycota</taxon>
        <taxon>Agaricomycotina</taxon>
        <taxon>Tremellomycetes</taxon>
        <taxon>Tremellales</taxon>
        <taxon>Cryptococcaceae</taxon>
        <taxon>Cryptococcus</taxon>
    </lineage>
</organism>
<dbReference type="KEGG" id="cdep:91088018"/>
<reference evidence="1" key="3">
    <citation type="submission" date="2024-01" db="EMBL/GenBank/DDBJ databases">
        <authorList>
            <person name="Coelho M.A."/>
            <person name="David-Palma M."/>
            <person name="Shea T."/>
            <person name="Sun S."/>
            <person name="Cuomo C.A."/>
            <person name="Heitman J."/>
        </authorList>
    </citation>
    <scope>NUCLEOTIDE SEQUENCE</scope>
    <source>
        <strain evidence="1">CBS 7841</strain>
    </source>
</reference>
<gene>
    <name evidence="1" type="ORF">L203_103808</name>
</gene>
<keyword evidence="2" id="KW-1185">Reference proteome</keyword>
<name>A0AAJ8JUB0_9TREE</name>
<accession>A0AAJ8JUB0</accession>
<dbReference type="Proteomes" id="UP000094043">
    <property type="component" value="Chromosome 4"/>
</dbReference>
<reference evidence="1" key="2">
    <citation type="journal article" date="2022" name="Elife">
        <title>Obligate sexual reproduction of a homothallic fungus closely related to the Cryptococcus pathogenic species complex.</title>
        <authorList>
            <person name="Passer A.R."/>
            <person name="Clancey S.A."/>
            <person name="Shea T."/>
            <person name="David-Palma M."/>
            <person name="Averette A.F."/>
            <person name="Boekhout T."/>
            <person name="Porcel B.M."/>
            <person name="Nowrousian M."/>
            <person name="Cuomo C.A."/>
            <person name="Sun S."/>
            <person name="Heitman J."/>
            <person name="Coelho M.A."/>
        </authorList>
    </citation>
    <scope>NUCLEOTIDE SEQUENCE</scope>
    <source>
        <strain evidence="1">CBS 7841</strain>
    </source>
</reference>
<reference evidence="1" key="1">
    <citation type="submission" date="2016-06" db="EMBL/GenBank/DDBJ databases">
        <authorList>
            <person name="Cuomo C."/>
            <person name="Litvintseva A."/>
            <person name="Heitman J."/>
            <person name="Chen Y."/>
            <person name="Sun S."/>
            <person name="Springer D."/>
            <person name="Dromer F."/>
            <person name="Young S."/>
            <person name="Zeng Q."/>
            <person name="Chapman S."/>
            <person name="Gujja S."/>
            <person name="Saif S."/>
            <person name="Birren B."/>
        </authorList>
    </citation>
    <scope>NUCLEOTIDE SEQUENCE</scope>
    <source>
        <strain evidence="1">CBS 7841</strain>
    </source>
</reference>
<protein>
    <submittedName>
        <fullName evidence="1">Uncharacterized protein</fullName>
    </submittedName>
</protein>
<dbReference type="AlphaFoldDB" id="A0AAJ8JUB0"/>
<dbReference type="EMBL" id="CP143787">
    <property type="protein sequence ID" value="WVN88597.1"/>
    <property type="molecule type" value="Genomic_DNA"/>
</dbReference>